<evidence type="ECO:0000256" key="2">
    <source>
        <dbReference type="ARBA" id="ARBA00022679"/>
    </source>
</evidence>
<dbReference type="Pfam" id="PF00685">
    <property type="entry name" value="Sulfotransfer_1"/>
    <property type="match status" value="1"/>
</dbReference>
<dbReference type="GO" id="GO:0008146">
    <property type="term" value="F:sulfotransferase activity"/>
    <property type="evidence" value="ECO:0007669"/>
    <property type="project" value="InterPro"/>
</dbReference>
<dbReference type="InterPro" id="IPR000863">
    <property type="entry name" value="Sulfotransferase_dom"/>
</dbReference>
<sequence>MEFNNNDNGDKFPYSIDFVDQLTNEKLLRDFHGEKTGFVRVGNDKWVFPSKYRDAAEHFYNFQAHPDDVWVATYPRSGTTWTQEMVWLICNNLDFQAARSEPLTKRFPFFEFHMFMHDKTKEQFLEENENQSCKQFIEQASRPAYELLTSVTTRRFIKTHFPFSLLPPSIFTAGAKVIYVARNPSDVVVSYYHLNRLYRTQGYQGDFKTFYDYFENDLTPWSPYWTHVKQGWQARSLPNVLFMFYENMNKNLSETIRVVANFLDKNLSDEDVARLVDHLSIENCKNNPSMNGAELKAVGILNHNTQGFIRKGRVNSSEQELTDELKQRIRKWTLYNLEGSDLRFPTHSS</sequence>
<organism evidence="4">
    <name type="scientific">Aedes aegypti</name>
    <name type="common">Yellowfever mosquito</name>
    <name type="synonym">Culex aegypti</name>
    <dbReference type="NCBI Taxonomy" id="7159"/>
    <lineage>
        <taxon>Eukaryota</taxon>
        <taxon>Metazoa</taxon>
        <taxon>Ecdysozoa</taxon>
        <taxon>Arthropoda</taxon>
        <taxon>Hexapoda</taxon>
        <taxon>Insecta</taxon>
        <taxon>Pterygota</taxon>
        <taxon>Neoptera</taxon>
        <taxon>Endopterygota</taxon>
        <taxon>Diptera</taxon>
        <taxon>Nematocera</taxon>
        <taxon>Culicoidea</taxon>
        <taxon>Culicidae</taxon>
        <taxon>Culicinae</taxon>
        <taxon>Aedini</taxon>
        <taxon>Aedes</taxon>
        <taxon>Stegomyia</taxon>
    </lineage>
</organism>
<keyword evidence="2 4" id="KW-0808">Transferase</keyword>
<protein>
    <submittedName>
        <fullName evidence="4">Putative sulfotransferase</fullName>
    </submittedName>
</protein>
<evidence type="ECO:0000313" key="4">
    <source>
        <dbReference type="EMBL" id="JAN95006.1"/>
    </source>
</evidence>
<reference evidence="4" key="1">
    <citation type="journal article" date="2016" name="PLoS ONE">
        <title>A Deep Insight into the Sialome of Male and Female Aedes aegypti Mosquitoes.</title>
        <authorList>
            <person name="Ribeiro J.M."/>
            <person name="Martin-Martin I."/>
            <person name="Arca B."/>
            <person name="Calvo E."/>
        </authorList>
    </citation>
    <scope>NUCLEOTIDE SEQUENCE</scope>
    <source>
        <strain evidence="4">Liverpool</strain>
        <tissue evidence="4">Salivary glands</tissue>
    </source>
</reference>
<accession>A0A0P6ITB0</accession>
<dbReference type="EMBL" id="GDUN01000913">
    <property type="protein sequence ID" value="JAN95006.1"/>
    <property type="molecule type" value="mRNA"/>
</dbReference>
<name>A0A0P6ITB0_AEDAE</name>
<dbReference type="Gene3D" id="3.40.50.300">
    <property type="entry name" value="P-loop containing nucleotide triphosphate hydrolases"/>
    <property type="match status" value="1"/>
</dbReference>
<dbReference type="AlphaFoldDB" id="A0A0P6ITB0"/>
<evidence type="ECO:0000259" key="3">
    <source>
        <dbReference type="Pfam" id="PF00685"/>
    </source>
</evidence>
<comment type="similarity">
    <text evidence="1">Belongs to the sulfotransferase 1 family.</text>
</comment>
<dbReference type="PANTHER" id="PTHR11783">
    <property type="entry name" value="SULFOTRANSFERASE SULT"/>
    <property type="match status" value="1"/>
</dbReference>
<dbReference type="SUPFAM" id="SSF52540">
    <property type="entry name" value="P-loop containing nucleoside triphosphate hydrolases"/>
    <property type="match status" value="1"/>
</dbReference>
<proteinExistence type="evidence at transcript level"/>
<evidence type="ECO:0000256" key="1">
    <source>
        <dbReference type="ARBA" id="ARBA00005771"/>
    </source>
</evidence>
<dbReference type="InterPro" id="IPR027417">
    <property type="entry name" value="P-loop_NTPase"/>
</dbReference>
<feature type="domain" description="Sulfotransferase" evidence="3">
    <location>
        <begin position="66"/>
        <end position="339"/>
    </location>
</feature>
<dbReference type="VEuPathDB" id="VectorBase:AAEL015305"/>